<dbReference type="EC" id="2.3.2.30" evidence="7"/>
<dbReference type="Pfam" id="PF13444">
    <property type="entry name" value="Acetyltransf_5"/>
    <property type="match status" value="1"/>
</dbReference>
<proteinExistence type="inferred from homology"/>
<evidence type="ECO:0000256" key="8">
    <source>
        <dbReference type="ARBA" id="ARBA00039866"/>
    </source>
</evidence>
<dbReference type="GO" id="GO:0043810">
    <property type="term" value="F:ornithine-acyl [acyl carrier protein] N-acyltransferase activity"/>
    <property type="evidence" value="ECO:0007669"/>
    <property type="project" value="UniProtKB-EC"/>
</dbReference>
<organism evidence="12 13">
    <name type="scientific">Roseinatronobacter bogoriensis subsp. barguzinensis</name>
    <dbReference type="NCBI Taxonomy" id="441209"/>
    <lineage>
        <taxon>Bacteria</taxon>
        <taxon>Pseudomonadati</taxon>
        <taxon>Pseudomonadota</taxon>
        <taxon>Alphaproteobacteria</taxon>
        <taxon>Rhodobacterales</taxon>
        <taxon>Paracoccaceae</taxon>
        <taxon>Roseinatronobacter</taxon>
    </lineage>
</organism>
<dbReference type="Gene3D" id="3.40.630.30">
    <property type="match status" value="1"/>
</dbReference>
<sequence>MAGGTTTRIDTVTNAERGQSNTPKFSLQLGVFAADFASGTDQMEAVQRLRAMRFRAHAASGDLDRFDALSEHLMITVPPDRAAIGVARLRILTTPEDILSCYSGQFYDLAELARSGRRLVEVGRICIDENHAQDVDVARVLLASLARITSDYSADMLIGCASFPGAEPARHRNALNYLFDRHPGPANVKPGRRAGLNHVLTDGDHTPQATDLREVPALLRLYLGLGGWVSDHAICDHDLDTVHVFTAVEVASIPRARMRALKALARDDVR</sequence>
<dbReference type="STRING" id="441209.GCA_001870665_02314"/>
<keyword evidence="4" id="KW-0443">Lipid metabolism</keyword>
<accession>A0A2K8KAU6</accession>
<evidence type="ECO:0000313" key="12">
    <source>
        <dbReference type="EMBL" id="ATX66562.1"/>
    </source>
</evidence>
<gene>
    <name evidence="12" type="ORF">BG454_12665</name>
</gene>
<feature type="region of interest" description="Disordered" evidence="11">
    <location>
        <begin position="1"/>
        <end position="21"/>
    </location>
</feature>
<evidence type="ECO:0000256" key="1">
    <source>
        <dbReference type="ARBA" id="ARBA00005189"/>
    </source>
</evidence>
<evidence type="ECO:0000256" key="3">
    <source>
        <dbReference type="ARBA" id="ARBA00022679"/>
    </source>
</evidence>
<keyword evidence="2" id="KW-0444">Lipid biosynthesis</keyword>
<reference evidence="12 13" key="1">
    <citation type="submission" date="2017-11" db="EMBL/GenBank/DDBJ databases">
        <title>Revised Sequence and Annotation of the Rhodobaca barguzinensis strain alga05 Genome.</title>
        <authorList>
            <person name="Kopejtka K."/>
            <person name="Tomasch J.M."/>
            <person name="Bunk B."/>
            <person name="Koblizek M."/>
        </authorList>
    </citation>
    <scope>NUCLEOTIDE SEQUENCE [LARGE SCALE GENOMIC DNA]</scope>
    <source>
        <strain evidence="13">alga05</strain>
    </source>
</reference>
<keyword evidence="5" id="KW-0012">Acyltransferase</keyword>
<dbReference type="Proteomes" id="UP000228948">
    <property type="component" value="Chromosome"/>
</dbReference>
<dbReference type="PANTHER" id="PTHR37323">
    <property type="entry name" value="GCN5-RELATED N-ACETYLTRANSFERASE"/>
    <property type="match status" value="1"/>
</dbReference>
<dbReference type="AlphaFoldDB" id="A0A2K8KAU6"/>
<evidence type="ECO:0000313" key="13">
    <source>
        <dbReference type="Proteomes" id="UP000228948"/>
    </source>
</evidence>
<evidence type="ECO:0000256" key="7">
    <source>
        <dbReference type="ARBA" id="ARBA00039058"/>
    </source>
</evidence>
<keyword evidence="3 12" id="KW-0808">Transferase</keyword>
<protein>
    <recommendedName>
        <fullName evidence="8">L-ornithine N(alpha)-acyltransferase</fullName>
        <ecNumber evidence="7">2.3.2.30</ecNumber>
    </recommendedName>
</protein>
<evidence type="ECO:0000256" key="4">
    <source>
        <dbReference type="ARBA" id="ARBA00023098"/>
    </source>
</evidence>
<evidence type="ECO:0000256" key="9">
    <source>
        <dbReference type="ARBA" id="ARBA00045724"/>
    </source>
</evidence>
<dbReference type="GO" id="GO:0006629">
    <property type="term" value="P:lipid metabolic process"/>
    <property type="evidence" value="ECO:0007669"/>
    <property type="project" value="UniProtKB-KW"/>
</dbReference>
<comment type="similarity">
    <text evidence="6">Belongs to the acetyltransferase family. OlsB subfamily.</text>
</comment>
<comment type="catalytic activity">
    <reaction evidence="10">
        <text>a (3R)-hydroxyacyl-[ACP] + L-ornithine = a lyso-ornithine lipid + holo-[ACP] + H(+)</text>
        <dbReference type="Rhea" id="RHEA:20633"/>
        <dbReference type="Rhea" id="RHEA-COMP:9685"/>
        <dbReference type="Rhea" id="RHEA-COMP:9945"/>
        <dbReference type="ChEBI" id="CHEBI:15378"/>
        <dbReference type="ChEBI" id="CHEBI:46911"/>
        <dbReference type="ChEBI" id="CHEBI:64479"/>
        <dbReference type="ChEBI" id="CHEBI:78827"/>
        <dbReference type="ChEBI" id="CHEBI:138482"/>
        <dbReference type="EC" id="2.3.2.30"/>
    </reaction>
    <physiologicalReaction direction="left-to-right" evidence="10">
        <dbReference type="Rhea" id="RHEA:20634"/>
    </physiologicalReaction>
</comment>
<evidence type="ECO:0000256" key="11">
    <source>
        <dbReference type="SAM" id="MobiDB-lite"/>
    </source>
</evidence>
<dbReference type="InterPro" id="IPR052351">
    <property type="entry name" value="Ornithine_N-alpha-AT"/>
</dbReference>
<dbReference type="SUPFAM" id="SSF55729">
    <property type="entry name" value="Acyl-CoA N-acyltransferases (Nat)"/>
    <property type="match status" value="1"/>
</dbReference>
<evidence type="ECO:0000256" key="6">
    <source>
        <dbReference type="ARBA" id="ARBA00038095"/>
    </source>
</evidence>
<keyword evidence="13" id="KW-1185">Reference proteome</keyword>
<evidence type="ECO:0000256" key="10">
    <source>
        <dbReference type="ARBA" id="ARBA00047785"/>
    </source>
</evidence>
<dbReference type="PANTHER" id="PTHR37323:SF1">
    <property type="entry name" value="L-ORNITHINE N(ALPHA)-ACYLTRANSFERASE"/>
    <property type="match status" value="1"/>
</dbReference>
<comment type="function">
    <text evidence="9">Catalyzes the first step in the biosynthesis of ornithine lipids, which are phosphorus-free membrane lipids. Catalyzes the 3-hydroxyacyl-acyl carrier protein-dependent acylation of ornithine to form lyso-ornithine lipid (LOL).</text>
</comment>
<dbReference type="RefSeq" id="WP_084634926.1">
    <property type="nucleotide sequence ID" value="NZ_CP024899.1"/>
</dbReference>
<name>A0A2K8KAU6_9RHOB</name>
<dbReference type="InterPro" id="IPR016181">
    <property type="entry name" value="Acyl_CoA_acyltransferase"/>
</dbReference>
<comment type="pathway">
    <text evidence="1">Lipid metabolism.</text>
</comment>
<evidence type="ECO:0000256" key="5">
    <source>
        <dbReference type="ARBA" id="ARBA00023315"/>
    </source>
</evidence>
<dbReference type="EMBL" id="CP024899">
    <property type="protein sequence ID" value="ATX66562.1"/>
    <property type="molecule type" value="Genomic_DNA"/>
</dbReference>
<dbReference type="KEGG" id="rbg:BG454_12665"/>
<evidence type="ECO:0000256" key="2">
    <source>
        <dbReference type="ARBA" id="ARBA00022516"/>
    </source>
</evidence>